<accession>A0A1I7WV81</accession>
<evidence type="ECO:0000313" key="2">
    <source>
        <dbReference type="WBParaSite" id="Hba_09108"/>
    </source>
</evidence>
<reference evidence="2" key="1">
    <citation type="submission" date="2016-11" db="UniProtKB">
        <authorList>
            <consortium name="WormBaseParasite"/>
        </authorList>
    </citation>
    <scope>IDENTIFICATION</scope>
</reference>
<organism evidence="1 2">
    <name type="scientific">Heterorhabditis bacteriophora</name>
    <name type="common">Entomopathogenic nematode worm</name>
    <dbReference type="NCBI Taxonomy" id="37862"/>
    <lineage>
        <taxon>Eukaryota</taxon>
        <taxon>Metazoa</taxon>
        <taxon>Ecdysozoa</taxon>
        <taxon>Nematoda</taxon>
        <taxon>Chromadorea</taxon>
        <taxon>Rhabditida</taxon>
        <taxon>Rhabditina</taxon>
        <taxon>Rhabditomorpha</taxon>
        <taxon>Strongyloidea</taxon>
        <taxon>Heterorhabditidae</taxon>
        <taxon>Heterorhabditis</taxon>
    </lineage>
</organism>
<keyword evidence="1" id="KW-1185">Reference proteome</keyword>
<evidence type="ECO:0000313" key="1">
    <source>
        <dbReference type="Proteomes" id="UP000095283"/>
    </source>
</evidence>
<name>A0A1I7WV81_HETBA</name>
<protein>
    <submittedName>
        <fullName evidence="2">Uncharacterized protein</fullName>
    </submittedName>
</protein>
<dbReference type="WBParaSite" id="Hba_09108">
    <property type="protein sequence ID" value="Hba_09108"/>
    <property type="gene ID" value="Hba_09108"/>
</dbReference>
<dbReference type="Proteomes" id="UP000095283">
    <property type="component" value="Unplaced"/>
</dbReference>
<proteinExistence type="predicted"/>
<sequence length="35" mass="4000">MRQNFPSQIWFGGGRLSSCSRRASILFRASRDVVI</sequence>
<dbReference type="AlphaFoldDB" id="A0A1I7WV81"/>